<dbReference type="RefSeq" id="WP_235690138.1">
    <property type="nucleotide sequence ID" value="NZ_AP022608.1"/>
</dbReference>
<evidence type="ECO:0000313" key="2">
    <source>
        <dbReference type="Proteomes" id="UP000466187"/>
    </source>
</evidence>
<reference evidence="1 2" key="1">
    <citation type="journal article" date="2019" name="Emerg. Microbes Infect.">
        <title>Comprehensive subspecies identification of 175 nontuberculous mycobacteria species based on 7547 genomic profiles.</title>
        <authorList>
            <person name="Matsumoto Y."/>
            <person name="Kinjo T."/>
            <person name="Motooka D."/>
            <person name="Nabeya D."/>
            <person name="Jung N."/>
            <person name="Uechi K."/>
            <person name="Horii T."/>
            <person name="Iida T."/>
            <person name="Fujita J."/>
            <person name="Nakamura S."/>
        </authorList>
    </citation>
    <scope>NUCLEOTIDE SEQUENCE [LARGE SCALE GENOMIC DNA]</scope>
    <source>
        <strain evidence="1 2">JCM 12688</strain>
    </source>
</reference>
<dbReference type="EMBL" id="AP022608">
    <property type="protein sequence ID" value="BBZ20197.1"/>
    <property type="molecule type" value="Genomic_DNA"/>
</dbReference>
<accession>A0A7I7WTX5</accession>
<evidence type="ECO:0000313" key="1">
    <source>
        <dbReference type="EMBL" id="BBZ20197.1"/>
    </source>
</evidence>
<name>A0A7I7WTX5_MYCGU</name>
<dbReference type="KEGG" id="mgad:MGAD_45320"/>
<protein>
    <submittedName>
        <fullName evidence="1">Uncharacterized protein</fullName>
    </submittedName>
</protein>
<organism evidence="1 2">
    <name type="scientific">Mycolicibacterium gadium</name>
    <name type="common">Mycobacterium gadium</name>
    <dbReference type="NCBI Taxonomy" id="1794"/>
    <lineage>
        <taxon>Bacteria</taxon>
        <taxon>Bacillati</taxon>
        <taxon>Actinomycetota</taxon>
        <taxon>Actinomycetes</taxon>
        <taxon>Mycobacteriales</taxon>
        <taxon>Mycobacteriaceae</taxon>
        <taxon>Mycolicibacterium</taxon>
    </lineage>
</organism>
<sequence length="278" mass="29612">MAAALADAGVAVRADAADVTVLVVAETLKPEDLIVANRSDKPTVVILNKADLSAFGDAGPLATAQRHATALRALTDAPTVPVVGLLARAELDEELMTALQTLVDAPADLTSTDAFVHSDHPLSAETRNRLLDVLDRFGIAHAVLAVEGGADLAAVRALLRRTSRIDEAVAQVAAAGAAIRYRRVRAGIDELRSLAMRSDDRQLAEFLVTDDMVLAVMGAAVEAVEADGVRVDRGDDPAAHRRRAVHWRRYGCGPVNALHRRYSADICRGSLRLLGRSR</sequence>
<dbReference type="AlphaFoldDB" id="A0A7I7WTX5"/>
<proteinExistence type="predicted"/>
<gene>
    <name evidence="1" type="ORF">MGAD_45320</name>
</gene>
<dbReference type="Proteomes" id="UP000466187">
    <property type="component" value="Chromosome"/>
</dbReference>